<reference evidence="3" key="1">
    <citation type="journal article" date="2019" name="Int. J. Syst. Evol. Microbiol.">
        <title>The Global Catalogue of Microorganisms (GCM) 10K type strain sequencing project: providing services to taxonomists for standard genome sequencing and annotation.</title>
        <authorList>
            <consortium name="The Broad Institute Genomics Platform"/>
            <consortium name="The Broad Institute Genome Sequencing Center for Infectious Disease"/>
            <person name="Wu L."/>
            <person name="Ma J."/>
        </authorList>
    </citation>
    <scope>NUCLEOTIDE SEQUENCE [LARGE SCALE GENOMIC DNA]</scope>
    <source>
        <strain evidence="3">CCM 7526</strain>
    </source>
</reference>
<organism evidence="2 3">
    <name type="scientific">Actinoplanes sichuanensis</name>
    <dbReference type="NCBI Taxonomy" id="512349"/>
    <lineage>
        <taxon>Bacteria</taxon>
        <taxon>Bacillati</taxon>
        <taxon>Actinomycetota</taxon>
        <taxon>Actinomycetes</taxon>
        <taxon>Micromonosporales</taxon>
        <taxon>Micromonosporaceae</taxon>
        <taxon>Actinoplanes</taxon>
    </lineage>
</organism>
<dbReference type="RefSeq" id="WP_317786803.1">
    <property type="nucleotide sequence ID" value="NZ_AP028461.1"/>
</dbReference>
<dbReference type="EMBL" id="JBHTMK010000002">
    <property type="protein sequence ID" value="MFD1363786.1"/>
    <property type="molecule type" value="Genomic_DNA"/>
</dbReference>
<keyword evidence="1" id="KW-1133">Transmembrane helix</keyword>
<evidence type="ECO:0000313" key="2">
    <source>
        <dbReference type="EMBL" id="MFD1363786.1"/>
    </source>
</evidence>
<name>A0ABW4A001_9ACTN</name>
<accession>A0ABW4A001</accession>
<proteinExistence type="predicted"/>
<keyword evidence="3" id="KW-1185">Reference proteome</keyword>
<evidence type="ECO:0000313" key="3">
    <source>
        <dbReference type="Proteomes" id="UP001597183"/>
    </source>
</evidence>
<feature type="transmembrane region" description="Helical" evidence="1">
    <location>
        <begin position="122"/>
        <end position="143"/>
    </location>
</feature>
<comment type="caution">
    <text evidence="2">The sequence shown here is derived from an EMBL/GenBank/DDBJ whole genome shotgun (WGS) entry which is preliminary data.</text>
</comment>
<dbReference type="Proteomes" id="UP001597183">
    <property type="component" value="Unassembled WGS sequence"/>
</dbReference>
<sequence length="179" mass="19277">MSVAEMIEIPTEFLADGARLPDVCARHGSSAAQRADFVIKSRPDLGSPGRLAIPGYTVLNRADDYAKKVKFIEVSGWPLCARCVRRRAGGRLAAGILFFGGIAAMVISAVAGLTFADGNRLLSIPFMAGFVEAALLAPWIFAWSGLALTTRTQATPDGTAVRVDEPDPEFRRQLDRRLS</sequence>
<keyword evidence="1" id="KW-0812">Transmembrane</keyword>
<gene>
    <name evidence="2" type="ORF">ACFQ5G_00360</name>
</gene>
<keyword evidence="1" id="KW-0472">Membrane</keyword>
<evidence type="ECO:0000256" key="1">
    <source>
        <dbReference type="SAM" id="Phobius"/>
    </source>
</evidence>
<feature type="transmembrane region" description="Helical" evidence="1">
    <location>
        <begin position="92"/>
        <end position="116"/>
    </location>
</feature>
<protein>
    <submittedName>
        <fullName evidence="2">Uncharacterized protein</fullName>
    </submittedName>
</protein>